<evidence type="ECO:0000256" key="5">
    <source>
        <dbReference type="ARBA" id="ARBA00022842"/>
    </source>
</evidence>
<dbReference type="GO" id="GO:0046872">
    <property type="term" value="F:metal ion binding"/>
    <property type="evidence" value="ECO:0007669"/>
    <property type="project" value="UniProtKB-KW"/>
</dbReference>
<dbReference type="InterPro" id="IPR016055">
    <property type="entry name" value="A-D-PHexomutase_a/b/a-I/II/III"/>
</dbReference>
<comment type="cofactor">
    <cofactor evidence="1">
        <name>Mg(2+)</name>
        <dbReference type="ChEBI" id="CHEBI:18420"/>
    </cofactor>
</comment>
<feature type="domain" description="Alpha-D-phosphohexomutase alpha/beta/alpha" evidence="10">
    <location>
        <begin position="230"/>
        <end position="290"/>
    </location>
</feature>
<dbReference type="Pfam" id="PF02878">
    <property type="entry name" value="PGM_PMM_I"/>
    <property type="match status" value="1"/>
</dbReference>
<dbReference type="GO" id="GO:0016868">
    <property type="term" value="F:intramolecular phosphotransferase activity"/>
    <property type="evidence" value="ECO:0007669"/>
    <property type="project" value="InterPro"/>
</dbReference>
<dbReference type="GO" id="GO:0005975">
    <property type="term" value="P:carbohydrate metabolic process"/>
    <property type="evidence" value="ECO:0007669"/>
    <property type="project" value="InterPro"/>
</dbReference>
<evidence type="ECO:0000259" key="7">
    <source>
        <dbReference type="Pfam" id="PF00408"/>
    </source>
</evidence>
<evidence type="ECO:0000256" key="2">
    <source>
        <dbReference type="ARBA" id="ARBA00010231"/>
    </source>
</evidence>
<dbReference type="InterPro" id="IPR005844">
    <property type="entry name" value="A-D-PHexomutase_a/b/a-I"/>
</dbReference>
<dbReference type="InterPro" id="IPR036900">
    <property type="entry name" value="A-D-PHexomutase_C_sf"/>
</dbReference>
<evidence type="ECO:0000313" key="12">
    <source>
        <dbReference type="Proteomes" id="UP000033848"/>
    </source>
</evidence>
<comment type="caution">
    <text evidence="11">The sequence shown here is derived from an EMBL/GenBank/DDBJ whole genome shotgun (WGS) entry which is preliminary data.</text>
</comment>
<dbReference type="SUPFAM" id="SSF53738">
    <property type="entry name" value="Phosphoglucomutase, first 3 domains"/>
    <property type="match status" value="3"/>
</dbReference>
<dbReference type="PANTHER" id="PTHR43771">
    <property type="entry name" value="PHOSPHOMANNOMUTASE"/>
    <property type="match status" value="1"/>
</dbReference>
<dbReference type="Gene3D" id="3.30.310.50">
    <property type="entry name" value="Alpha-D-phosphohexomutase, C-terminal domain"/>
    <property type="match status" value="1"/>
</dbReference>
<dbReference type="Pfam" id="PF02879">
    <property type="entry name" value="PGM_PMM_II"/>
    <property type="match status" value="1"/>
</dbReference>
<keyword evidence="6" id="KW-0413">Isomerase</keyword>
<feature type="domain" description="Alpha-D-phosphohexomutase alpha/beta/alpha" evidence="8">
    <location>
        <begin position="6"/>
        <end position="137"/>
    </location>
</feature>
<reference evidence="11 12" key="1">
    <citation type="journal article" date="2015" name="Nature">
        <title>rRNA introns, odd ribosomes, and small enigmatic genomes across a large radiation of phyla.</title>
        <authorList>
            <person name="Brown C.T."/>
            <person name="Hug L.A."/>
            <person name="Thomas B.C."/>
            <person name="Sharon I."/>
            <person name="Castelle C.J."/>
            <person name="Singh A."/>
            <person name="Wilkins M.J."/>
            <person name="Williams K.H."/>
            <person name="Banfield J.F."/>
        </authorList>
    </citation>
    <scope>NUCLEOTIDE SEQUENCE [LARGE SCALE GENOMIC DNA]</scope>
</reference>
<keyword evidence="4" id="KW-0479">Metal-binding</keyword>
<evidence type="ECO:0000313" key="11">
    <source>
        <dbReference type="EMBL" id="KKS66222.1"/>
    </source>
</evidence>
<gene>
    <name evidence="11" type="ORF">UV35_C0022G0008</name>
</gene>
<accession>A0A0G1AYX2</accession>
<dbReference type="Gene3D" id="3.40.120.10">
    <property type="entry name" value="Alpha-D-Glucose-1,6-Bisphosphate, subunit A, domain 3"/>
    <property type="match status" value="4"/>
</dbReference>
<dbReference type="EMBL" id="LCED01000022">
    <property type="protein sequence ID" value="KKS66222.1"/>
    <property type="molecule type" value="Genomic_DNA"/>
</dbReference>
<dbReference type="AlphaFoldDB" id="A0A0G1AYX2"/>
<evidence type="ECO:0000259" key="8">
    <source>
        <dbReference type="Pfam" id="PF02878"/>
    </source>
</evidence>
<evidence type="ECO:0000259" key="10">
    <source>
        <dbReference type="Pfam" id="PF02880"/>
    </source>
</evidence>
<dbReference type="Pfam" id="PF00408">
    <property type="entry name" value="PGM_PMM_IV"/>
    <property type="match status" value="1"/>
</dbReference>
<dbReference type="InterPro" id="IPR005843">
    <property type="entry name" value="A-D-PHexomutase_C"/>
</dbReference>
<dbReference type="PRINTS" id="PR00509">
    <property type="entry name" value="PGMPMM"/>
</dbReference>
<proteinExistence type="inferred from homology"/>
<evidence type="ECO:0000256" key="1">
    <source>
        <dbReference type="ARBA" id="ARBA00001946"/>
    </source>
</evidence>
<dbReference type="PANTHER" id="PTHR43771:SF1">
    <property type="entry name" value="PHOSPHOMANNOMUTASE"/>
    <property type="match status" value="1"/>
</dbReference>
<organism evidence="11 12">
    <name type="scientific">candidate division WWE3 bacterium GW2011_GWB1_42_6</name>
    <dbReference type="NCBI Taxonomy" id="1619115"/>
    <lineage>
        <taxon>Bacteria</taxon>
        <taxon>Katanobacteria</taxon>
    </lineage>
</organism>
<protein>
    <submittedName>
        <fullName evidence="11">Phosphomannomutase</fullName>
    </submittedName>
</protein>
<dbReference type="InterPro" id="IPR005845">
    <property type="entry name" value="A-D-PHexomutase_a/b/a-II"/>
</dbReference>
<keyword evidence="5" id="KW-0460">Magnesium</keyword>
<dbReference type="Pfam" id="PF02880">
    <property type="entry name" value="PGM_PMM_III"/>
    <property type="match status" value="1"/>
</dbReference>
<keyword evidence="3" id="KW-0597">Phosphoprotein</keyword>
<dbReference type="InterPro" id="IPR005846">
    <property type="entry name" value="A-D-PHexomutase_a/b/a-III"/>
</dbReference>
<evidence type="ECO:0000256" key="3">
    <source>
        <dbReference type="ARBA" id="ARBA00022553"/>
    </source>
</evidence>
<dbReference type="SUPFAM" id="SSF55957">
    <property type="entry name" value="Phosphoglucomutase, C-terminal domain"/>
    <property type="match status" value="1"/>
</dbReference>
<comment type="similarity">
    <text evidence="2">Belongs to the phosphohexose mutase family.</text>
</comment>
<sequence length="383" mass="42786">MQPNRNIFREYDIRGVYGTDIDENLFFHIGKAVGTIYRRNNLPNIVLGMDNRISSESLTKKLCEGLLETGCNVTFVGTVPYPLIHFFTTTEGFDGGVYTTASHNSKEYNGVKIEFSNANPVFGEGIKEVADIIEKEAYMTGKGSFTEKDLIGKYVDFIKSKFNFKKKFKVVLNTGNGVTGGVAKEVLDALGVEVVPVNLEFDGSFPNGTPDPEEAHMVEQTVSAVISSRSYFIQKVTGKEAVFGVEFSGHTYFGDKYFGYDDGIYAICRVLELMDTENSGIEDLMSEFPERVSSPEIKVPCPDNLKFVIMERIVEVVKASDDYTRENFVDGVRANVTDTSWFLIRAKNTSPFLGIRMEADSEEELNSLKAKVNELLKTHNLQI</sequence>
<feature type="domain" description="Alpha-D-phosphohexomutase C-terminal" evidence="7">
    <location>
        <begin position="296"/>
        <end position="374"/>
    </location>
</feature>
<feature type="domain" description="Alpha-D-phosphohexomutase alpha/beta/alpha" evidence="9">
    <location>
        <begin position="153"/>
        <end position="227"/>
    </location>
</feature>
<evidence type="ECO:0000256" key="4">
    <source>
        <dbReference type="ARBA" id="ARBA00022723"/>
    </source>
</evidence>
<evidence type="ECO:0000256" key="6">
    <source>
        <dbReference type="ARBA" id="ARBA00023235"/>
    </source>
</evidence>
<evidence type="ECO:0000259" key="9">
    <source>
        <dbReference type="Pfam" id="PF02879"/>
    </source>
</evidence>
<dbReference type="Proteomes" id="UP000033848">
    <property type="component" value="Unassembled WGS sequence"/>
</dbReference>
<dbReference type="InterPro" id="IPR005841">
    <property type="entry name" value="Alpha-D-phosphohexomutase_SF"/>
</dbReference>
<name>A0A0G1AYX2_UNCKA</name>